<accession>A0AAN9SLS4</accession>
<dbReference type="PANTHER" id="PTHR33978:SF4">
    <property type="entry name" value="SERINE_THREONINE-KINASE"/>
    <property type="match status" value="1"/>
</dbReference>
<dbReference type="PANTHER" id="PTHR33978">
    <property type="entry name" value="SERINE/THREONINE-KINASE"/>
    <property type="match status" value="1"/>
</dbReference>
<dbReference type="Proteomes" id="UP001386955">
    <property type="component" value="Unassembled WGS sequence"/>
</dbReference>
<dbReference type="AlphaFoldDB" id="A0AAN9SLS4"/>
<keyword evidence="2" id="KW-1185">Reference proteome</keyword>
<evidence type="ECO:0000313" key="2">
    <source>
        <dbReference type="Proteomes" id="UP001386955"/>
    </source>
</evidence>
<comment type="caution">
    <text evidence="1">The sequence shown here is derived from an EMBL/GenBank/DDBJ whole genome shotgun (WGS) entry which is preliminary data.</text>
</comment>
<evidence type="ECO:0000313" key="1">
    <source>
        <dbReference type="EMBL" id="KAK7399120.1"/>
    </source>
</evidence>
<reference evidence="1 2" key="1">
    <citation type="submission" date="2024-01" db="EMBL/GenBank/DDBJ databases">
        <title>The genomes of 5 underutilized Papilionoideae crops provide insights into root nodulation and disease resistanc.</title>
        <authorList>
            <person name="Jiang F."/>
        </authorList>
    </citation>
    <scope>NUCLEOTIDE SEQUENCE [LARGE SCALE GENOMIC DNA]</scope>
    <source>
        <strain evidence="1">DUOXIRENSHENG_FW03</strain>
        <tissue evidence="1">Leaves</tissue>
    </source>
</reference>
<proteinExistence type="predicted"/>
<gene>
    <name evidence="1" type="ORF">VNO78_10295</name>
</gene>
<protein>
    <submittedName>
        <fullName evidence="1">Uncharacterized protein</fullName>
    </submittedName>
</protein>
<organism evidence="1 2">
    <name type="scientific">Psophocarpus tetragonolobus</name>
    <name type="common">Winged bean</name>
    <name type="synonym">Dolichos tetragonolobus</name>
    <dbReference type="NCBI Taxonomy" id="3891"/>
    <lineage>
        <taxon>Eukaryota</taxon>
        <taxon>Viridiplantae</taxon>
        <taxon>Streptophyta</taxon>
        <taxon>Embryophyta</taxon>
        <taxon>Tracheophyta</taxon>
        <taxon>Spermatophyta</taxon>
        <taxon>Magnoliopsida</taxon>
        <taxon>eudicotyledons</taxon>
        <taxon>Gunneridae</taxon>
        <taxon>Pentapetalae</taxon>
        <taxon>rosids</taxon>
        <taxon>fabids</taxon>
        <taxon>Fabales</taxon>
        <taxon>Fabaceae</taxon>
        <taxon>Papilionoideae</taxon>
        <taxon>50 kb inversion clade</taxon>
        <taxon>NPAAA clade</taxon>
        <taxon>indigoferoid/millettioid clade</taxon>
        <taxon>Phaseoleae</taxon>
        <taxon>Psophocarpus</taxon>
    </lineage>
</organism>
<name>A0AAN9SLS4_PSOTE</name>
<sequence length="121" mass="14073">MLMRYVDSWHMEKKWRGEKVKGNLWDCGSTLYDSYELNSLKRRLNTAIANSPLNTTTQLPQQPTHKFSPTFHKLLRFLFNLPNKFRISKHPFSLLYHNSQPQLPLFITHRPTATATAASSA</sequence>
<dbReference type="EMBL" id="JAYMYS010000003">
    <property type="protein sequence ID" value="KAK7399120.1"/>
    <property type="molecule type" value="Genomic_DNA"/>
</dbReference>